<gene>
    <name evidence="4" type="ORF">MNBD_NITROSPINAE02-1015</name>
</gene>
<reference evidence="4" key="1">
    <citation type="submission" date="2018-06" db="EMBL/GenBank/DDBJ databases">
        <authorList>
            <person name="Zhirakovskaya E."/>
        </authorList>
    </citation>
    <scope>NUCLEOTIDE SEQUENCE</scope>
</reference>
<dbReference type="Pfam" id="PF00329">
    <property type="entry name" value="Complex1_30kDa"/>
    <property type="match status" value="1"/>
</dbReference>
<evidence type="ECO:0000256" key="2">
    <source>
        <dbReference type="ARBA" id="ARBA00022448"/>
    </source>
</evidence>
<dbReference type="InterPro" id="IPR001268">
    <property type="entry name" value="NADH_UbQ_OxRdtase_30kDa_su"/>
</dbReference>
<dbReference type="SUPFAM" id="SSF143243">
    <property type="entry name" value="Nqo5-like"/>
    <property type="match status" value="1"/>
</dbReference>
<dbReference type="NCBIfam" id="TIGR01961">
    <property type="entry name" value="NuoC_fam"/>
    <property type="match status" value="1"/>
</dbReference>
<dbReference type="PANTHER" id="PTHR10884">
    <property type="entry name" value="NADH DEHYDROGENASE UBIQUINONE IRON-SULFUR PROTEIN 3"/>
    <property type="match status" value="1"/>
</dbReference>
<dbReference type="PANTHER" id="PTHR10884:SF14">
    <property type="entry name" value="NADH DEHYDROGENASE [UBIQUINONE] IRON-SULFUR PROTEIN 3, MITOCHONDRIAL"/>
    <property type="match status" value="1"/>
</dbReference>
<evidence type="ECO:0000259" key="3">
    <source>
        <dbReference type="Pfam" id="PF00329"/>
    </source>
</evidence>
<dbReference type="InterPro" id="IPR037232">
    <property type="entry name" value="NADH_quin_OxRdtase_su_C/D-like"/>
</dbReference>
<dbReference type="EMBL" id="UOGE01000084">
    <property type="protein sequence ID" value="VAX23381.1"/>
    <property type="molecule type" value="Genomic_DNA"/>
</dbReference>
<keyword evidence="4" id="KW-0830">Ubiquinone</keyword>
<dbReference type="Gene3D" id="3.30.460.80">
    <property type="entry name" value="NADH:ubiquinone oxidoreductase, 30kDa subunit"/>
    <property type="match status" value="1"/>
</dbReference>
<name>A0A3B1C9P5_9ZZZZ</name>
<sequence>MASDSGATSILSAVKAGLSGGGSIIHSHSDKGDDTIVIKADDVLEVMRFLKEDEAIDFSMMMDLTVVDYLGNEDLQPYLRGLKTRFEVVYHLYSMGKNHRLRVKAPVTQENCEINSVTSIWLAANWFEREAWDLYGVKFRGHPDLRRILLYEEFEGHPLRKDFPKKGRQPLLGPRN</sequence>
<feature type="domain" description="NADH:ubiquinone oxidoreductase 30kDa subunit" evidence="3">
    <location>
        <begin position="36"/>
        <end position="168"/>
    </location>
</feature>
<accession>A0A3B1C9P5</accession>
<organism evidence="4">
    <name type="scientific">hydrothermal vent metagenome</name>
    <dbReference type="NCBI Taxonomy" id="652676"/>
    <lineage>
        <taxon>unclassified sequences</taxon>
        <taxon>metagenomes</taxon>
        <taxon>ecological metagenomes</taxon>
    </lineage>
</organism>
<evidence type="ECO:0000313" key="4">
    <source>
        <dbReference type="EMBL" id="VAX23381.1"/>
    </source>
</evidence>
<dbReference type="PROSITE" id="PS00542">
    <property type="entry name" value="COMPLEX1_30K"/>
    <property type="match status" value="1"/>
</dbReference>
<protein>
    <submittedName>
        <fullName evidence="4">NADH-ubiquinone oxidoreductase chain C</fullName>
        <ecNumber evidence="4">1.6.5.3</ecNumber>
    </submittedName>
</protein>
<dbReference type="HAMAP" id="MF_01357">
    <property type="entry name" value="NDH1_NuoC"/>
    <property type="match status" value="1"/>
</dbReference>
<dbReference type="AlphaFoldDB" id="A0A3B1C9P5"/>
<evidence type="ECO:0000256" key="1">
    <source>
        <dbReference type="ARBA" id="ARBA00007569"/>
    </source>
</evidence>
<dbReference type="InterPro" id="IPR020396">
    <property type="entry name" value="NADH_UbQ_OxRdtase_CS"/>
</dbReference>
<dbReference type="EC" id="1.6.5.3" evidence="4"/>
<keyword evidence="4" id="KW-0560">Oxidoreductase</keyword>
<keyword evidence="2" id="KW-0813">Transport</keyword>
<dbReference type="GO" id="GO:0016651">
    <property type="term" value="F:oxidoreductase activity, acting on NAD(P)H"/>
    <property type="evidence" value="ECO:0007669"/>
    <property type="project" value="InterPro"/>
</dbReference>
<dbReference type="InterPro" id="IPR010218">
    <property type="entry name" value="NADH_DH_suC"/>
</dbReference>
<proteinExistence type="inferred from homology"/>
<comment type="similarity">
    <text evidence="1">Belongs to the complex I 30 kDa subunit family.</text>
</comment>
<dbReference type="GO" id="GO:0008137">
    <property type="term" value="F:NADH dehydrogenase (ubiquinone) activity"/>
    <property type="evidence" value="ECO:0007669"/>
    <property type="project" value="InterPro"/>
</dbReference>